<accession>A0A5C6UNM3</accession>
<evidence type="ECO:0000313" key="3">
    <source>
        <dbReference type="Proteomes" id="UP000321129"/>
    </source>
</evidence>
<keyword evidence="3" id="KW-1185">Reference proteome</keyword>
<gene>
    <name evidence="2" type="ORF">FSZ31_02975</name>
</gene>
<reference evidence="2 3" key="1">
    <citation type="submission" date="2019-08" db="EMBL/GenBank/DDBJ databases">
        <title>Sphingorhabdus soil sp. nov., isolated from arctic soil.</title>
        <authorList>
            <person name="Liu Y."/>
        </authorList>
    </citation>
    <scope>NUCLEOTIDE SEQUENCE [LARGE SCALE GENOMIC DNA]</scope>
    <source>
        <strain evidence="2 3">D-2Q-5-6</strain>
    </source>
</reference>
<evidence type="ECO:0000313" key="2">
    <source>
        <dbReference type="EMBL" id="TXC73711.1"/>
    </source>
</evidence>
<dbReference type="OrthoDB" id="9788332at2"/>
<comment type="caution">
    <text evidence="2">The sequence shown here is derived from an EMBL/GenBank/DDBJ whole genome shotgun (WGS) entry which is preliminary data.</text>
</comment>
<proteinExistence type="predicted"/>
<name>A0A5C6UNM3_9SPHN</name>
<dbReference type="Proteomes" id="UP000321129">
    <property type="component" value="Unassembled WGS sequence"/>
</dbReference>
<dbReference type="Pfam" id="PF09912">
    <property type="entry name" value="DUF2141"/>
    <property type="match status" value="1"/>
</dbReference>
<dbReference type="RefSeq" id="WP_147121547.1">
    <property type="nucleotide sequence ID" value="NZ_VOPY01000001.1"/>
</dbReference>
<sequence>MNHLTKGAAALAIALVAGGAMPTADLTLSIDNLRSDRGTVMICVTSQASAFPDCTGDTKARRLIVDAANAGSIPVVGLAPGDYAVAAIHDENRNGKLDKRLIVPREGFGFSRNPPIGFGPPAFSAASFDLAGGPARQTIHMKYIF</sequence>
<dbReference type="AlphaFoldDB" id="A0A5C6UNM3"/>
<organism evidence="2 3">
    <name type="scientific">Flavisphingopyxis soli</name>
    <dbReference type="NCBI Taxonomy" id="2601267"/>
    <lineage>
        <taxon>Bacteria</taxon>
        <taxon>Pseudomonadati</taxon>
        <taxon>Pseudomonadota</taxon>
        <taxon>Alphaproteobacteria</taxon>
        <taxon>Sphingomonadales</taxon>
        <taxon>Sphingopyxidaceae</taxon>
        <taxon>Flavisphingopyxis</taxon>
    </lineage>
</organism>
<protein>
    <submittedName>
        <fullName evidence="2">DUF2141 domain-containing protein</fullName>
    </submittedName>
</protein>
<keyword evidence="1" id="KW-0732">Signal</keyword>
<dbReference type="EMBL" id="VOPY01000001">
    <property type="protein sequence ID" value="TXC73711.1"/>
    <property type="molecule type" value="Genomic_DNA"/>
</dbReference>
<evidence type="ECO:0000256" key="1">
    <source>
        <dbReference type="SAM" id="SignalP"/>
    </source>
</evidence>
<dbReference type="InterPro" id="IPR018673">
    <property type="entry name" value="DUF2141"/>
</dbReference>
<feature type="chain" id="PRO_5022982761" evidence="1">
    <location>
        <begin position="23"/>
        <end position="145"/>
    </location>
</feature>
<feature type="signal peptide" evidence="1">
    <location>
        <begin position="1"/>
        <end position="22"/>
    </location>
</feature>